<keyword evidence="2" id="KW-1185">Reference proteome</keyword>
<evidence type="ECO:0000313" key="2">
    <source>
        <dbReference type="Proteomes" id="UP000502677"/>
    </source>
</evidence>
<proteinExistence type="predicted"/>
<dbReference type="Proteomes" id="UP000502677">
    <property type="component" value="Chromosome"/>
</dbReference>
<name>A0A6G7XCE4_9MICO</name>
<dbReference type="KEGG" id="lvi:G7068_02890"/>
<dbReference type="RefSeq" id="WP_166288598.1">
    <property type="nucleotide sequence ID" value="NZ_CP049863.1"/>
</dbReference>
<reference evidence="1 2" key="1">
    <citation type="submission" date="2020-03" db="EMBL/GenBank/DDBJ databases">
        <title>Leucobacter sp. nov., isolated from beetles.</title>
        <authorList>
            <person name="Hyun D.-W."/>
            <person name="Bae J.-W."/>
        </authorList>
    </citation>
    <scope>NUCLEOTIDE SEQUENCE [LARGE SCALE GENOMIC DNA]</scope>
    <source>
        <strain evidence="1 2">HDW9C</strain>
    </source>
</reference>
<dbReference type="AlphaFoldDB" id="A0A6G7XCE4"/>
<gene>
    <name evidence="1" type="ORF">G7068_02890</name>
</gene>
<dbReference type="EMBL" id="CP049863">
    <property type="protein sequence ID" value="QIK62264.1"/>
    <property type="molecule type" value="Genomic_DNA"/>
</dbReference>
<dbReference type="Pfam" id="PF05742">
    <property type="entry name" value="TANGO2"/>
    <property type="match status" value="1"/>
</dbReference>
<protein>
    <submittedName>
        <fullName evidence="1">NRDE family protein</fullName>
    </submittedName>
</protein>
<evidence type="ECO:0000313" key="1">
    <source>
        <dbReference type="EMBL" id="QIK62264.1"/>
    </source>
</evidence>
<sequence length="240" mass="26381">MCTVVVEVRPGKSTRVLAVRDEDPNRAWDGPGEWWPSTFPGVRGVRDRRANGAWLAARRDPGRLAVILNRAPAEGAFAEATQLESRGAIVLDAVRGRGVTDPPRTGPFNLVDVSPEATRVTSWDGAEVKTETLSPGVHMIAHHLVDDPGTARIERWMPEFAEAAELSSDGDWRDRWLAVLERSAQLGPDDDRAIVRDNTVHGYPTLSLLVCIAEVSSHAVDLKSADFTEPGHWNPPQFDR</sequence>
<accession>A0A6G7XCE4</accession>
<organism evidence="1 2">
    <name type="scientific">Leucobacter viscericola</name>
    <dbReference type="NCBI Taxonomy" id="2714935"/>
    <lineage>
        <taxon>Bacteria</taxon>
        <taxon>Bacillati</taxon>
        <taxon>Actinomycetota</taxon>
        <taxon>Actinomycetes</taxon>
        <taxon>Micrococcales</taxon>
        <taxon>Microbacteriaceae</taxon>
        <taxon>Leucobacter</taxon>
    </lineage>
</organism>
<dbReference type="InterPro" id="IPR008551">
    <property type="entry name" value="TANGO2"/>
</dbReference>